<protein>
    <recommendedName>
        <fullName evidence="9">t-SNARE coiled-coil homology domain-containing protein</fullName>
    </recommendedName>
</protein>
<dbReference type="AlphaFoldDB" id="A0A5A8CN75"/>
<evidence type="ECO:0000313" key="7">
    <source>
        <dbReference type="EMBL" id="KAA0153924.1"/>
    </source>
</evidence>
<organism evidence="7 8">
    <name type="scientific">Cafeteria roenbergensis</name>
    <name type="common">Marine flagellate</name>
    <dbReference type="NCBI Taxonomy" id="33653"/>
    <lineage>
        <taxon>Eukaryota</taxon>
        <taxon>Sar</taxon>
        <taxon>Stramenopiles</taxon>
        <taxon>Bigyra</taxon>
        <taxon>Opalozoa</taxon>
        <taxon>Bicosoecida</taxon>
        <taxon>Cafeteriaceae</taxon>
        <taxon>Cafeteria</taxon>
    </lineage>
</organism>
<evidence type="ECO:0008006" key="9">
    <source>
        <dbReference type="Google" id="ProtNLM"/>
    </source>
</evidence>
<name>A0A5A8CN75_CAFRO</name>
<evidence type="ECO:0000256" key="6">
    <source>
        <dbReference type="SAM" id="Phobius"/>
    </source>
</evidence>
<evidence type="ECO:0000256" key="1">
    <source>
        <dbReference type="ARBA" id="ARBA00004167"/>
    </source>
</evidence>
<keyword evidence="4 6" id="KW-1133">Transmembrane helix</keyword>
<evidence type="ECO:0000256" key="3">
    <source>
        <dbReference type="ARBA" id="ARBA00022692"/>
    </source>
</evidence>
<keyword evidence="5 6" id="KW-0472">Membrane</keyword>
<feature type="transmembrane region" description="Helical" evidence="6">
    <location>
        <begin position="113"/>
        <end position="132"/>
    </location>
</feature>
<accession>A0A5A8CN75</accession>
<comment type="caution">
    <text evidence="7">The sequence shown here is derived from an EMBL/GenBank/DDBJ whole genome shotgun (WGS) entry which is preliminary data.</text>
</comment>
<dbReference type="GO" id="GO:0016020">
    <property type="term" value="C:membrane"/>
    <property type="evidence" value="ECO:0007669"/>
    <property type="project" value="UniProtKB-SubCell"/>
</dbReference>
<keyword evidence="8" id="KW-1185">Reference proteome</keyword>
<dbReference type="EMBL" id="VLTN01000014">
    <property type="protein sequence ID" value="KAA0153924.1"/>
    <property type="molecule type" value="Genomic_DNA"/>
</dbReference>
<sequence>MRRGMAGRGGTGGSWERSELFAGSSAAAAAGRGDMEEDAAVRAMREENDALTRDLESKADLMSRSATRINHEVRDSMALLQSVGSGVSRARSGVAGAVDGVSKIVAEGGGTLPLCKMVGVMVLLFLVVWFIFLR</sequence>
<evidence type="ECO:0000256" key="5">
    <source>
        <dbReference type="ARBA" id="ARBA00023136"/>
    </source>
</evidence>
<gene>
    <name evidence="7" type="ORF">FNF29_02912</name>
</gene>
<dbReference type="Proteomes" id="UP000323011">
    <property type="component" value="Unassembled WGS sequence"/>
</dbReference>
<reference evidence="7 8" key="1">
    <citation type="submission" date="2019-07" db="EMBL/GenBank/DDBJ databases">
        <title>Genomes of Cafeteria roenbergensis.</title>
        <authorList>
            <person name="Fischer M.G."/>
            <person name="Hackl T."/>
            <person name="Roman M."/>
        </authorList>
    </citation>
    <scope>NUCLEOTIDE SEQUENCE [LARGE SCALE GENOMIC DNA]</scope>
    <source>
        <strain evidence="7 8">BVI</strain>
    </source>
</reference>
<keyword evidence="3 6" id="KW-0812">Transmembrane</keyword>
<evidence type="ECO:0000313" key="8">
    <source>
        <dbReference type="Proteomes" id="UP000323011"/>
    </source>
</evidence>
<evidence type="ECO:0000256" key="4">
    <source>
        <dbReference type="ARBA" id="ARBA00022989"/>
    </source>
</evidence>
<dbReference type="PANTHER" id="PTHR12791">
    <property type="entry name" value="GOLGI SNARE BET1-RELATED"/>
    <property type="match status" value="1"/>
</dbReference>
<keyword evidence="2" id="KW-0813">Transport</keyword>
<evidence type="ECO:0000256" key="2">
    <source>
        <dbReference type="ARBA" id="ARBA00022448"/>
    </source>
</evidence>
<comment type="subcellular location">
    <subcellularLocation>
        <location evidence="1">Membrane</location>
        <topology evidence="1">Single-pass membrane protein</topology>
    </subcellularLocation>
</comment>
<proteinExistence type="predicted"/>